<dbReference type="AlphaFoldDB" id="W4M060"/>
<dbReference type="Gene3D" id="1.10.30.50">
    <property type="match status" value="1"/>
</dbReference>
<dbReference type="Proteomes" id="UP000019140">
    <property type="component" value="Unassembled WGS sequence"/>
</dbReference>
<dbReference type="InterPro" id="IPR003615">
    <property type="entry name" value="HNH_nuc"/>
</dbReference>
<name>W4M060_9BACT</name>
<dbReference type="PANTHER" id="PTHR33877:SF1">
    <property type="entry name" value="TYPE IV METHYL-DIRECTED RESTRICTION ENZYME ECOKMCRA"/>
    <property type="match status" value="1"/>
</dbReference>
<dbReference type="GO" id="GO:0008270">
    <property type="term" value="F:zinc ion binding"/>
    <property type="evidence" value="ECO:0007669"/>
    <property type="project" value="InterPro"/>
</dbReference>
<dbReference type="PANTHER" id="PTHR33877">
    <property type="entry name" value="SLL1193 PROTEIN"/>
    <property type="match status" value="1"/>
</dbReference>
<dbReference type="HOGENOM" id="CLU_104142_1_0_7"/>
<protein>
    <recommendedName>
        <fullName evidence="1">HNH nuclease domain-containing protein</fullName>
    </recommendedName>
</protein>
<dbReference type="SMART" id="SM00507">
    <property type="entry name" value="HNHc"/>
    <property type="match status" value="1"/>
</dbReference>
<comment type="caution">
    <text evidence="2">The sequence shown here is derived from an EMBL/GenBank/DDBJ whole genome shotgun (WGS) entry which is preliminary data.</text>
</comment>
<dbReference type="InterPro" id="IPR052892">
    <property type="entry name" value="NA-targeting_endonuclease"/>
</dbReference>
<dbReference type="CDD" id="cd00085">
    <property type="entry name" value="HNHc"/>
    <property type="match status" value="1"/>
</dbReference>
<sequence>MADEAQRTRVTLRADQRCEYCHLRQEHASFIPFHIDHIIPRKHDGDSSDSNLALACIHCNLHKSSNLSGIDPQNNDITTLFHPRRDQWDEHFAFEGALIVGLTATGRATIRTLNMNGADRLELREELLSRGEAL</sequence>
<accession>W4M060</accession>
<dbReference type="Pfam" id="PF01844">
    <property type="entry name" value="HNH"/>
    <property type="match status" value="1"/>
</dbReference>
<reference evidence="2 3" key="1">
    <citation type="journal article" date="2014" name="Nature">
        <title>An environmental bacterial taxon with a large and distinct metabolic repertoire.</title>
        <authorList>
            <person name="Wilson M.C."/>
            <person name="Mori T."/>
            <person name="Ruckert C."/>
            <person name="Uria A.R."/>
            <person name="Helf M.J."/>
            <person name="Takada K."/>
            <person name="Gernert C."/>
            <person name="Steffens U.A."/>
            <person name="Heycke N."/>
            <person name="Schmitt S."/>
            <person name="Rinke C."/>
            <person name="Helfrich E.J."/>
            <person name="Brachmann A.O."/>
            <person name="Gurgui C."/>
            <person name="Wakimoto T."/>
            <person name="Kracht M."/>
            <person name="Crusemann M."/>
            <person name="Hentschel U."/>
            <person name="Abe I."/>
            <person name="Matsunaga S."/>
            <person name="Kalinowski J."/>
            <person name="Takeyama H."/>
            <person name="Piel J."/>
        </authorList>
    </citation>
    <scope>NUCLEOTIDE SEQUENCE [LARGE SCALE GENOMIC DNA]</scope>
    <source>
        <strain evidence="3">TSY2</strain>
    </source>
</reference>
<evidence type="ECO:0000259" key="1">
    <source>
        <dbReference type="SMART" id="SM00507"/>
    </source>
</evidence>
<organism evidence="2 3">
    <name type="scientific">Candidatus Entotheonella gemina</name>
    <dbReference type="NCBI Taxonomy" id="1429439"/>
    <lineage>
        <taxon>Bacteria</taxon>
        <taxon>Pseudomonadati</taxon>
        <taxon>Nitrospinota/Tectimicrobiota group</taxon>
        <taxon>Candidatus Tectimicrobiota</taxon>
        <taxon>Candidatus Entotheonellia</taxon>
        <taxon>Candidatus Entotheonellales</taxon>
        <taxon>Candidatus Entotheonellaceae</taxon>
        <taxon>Candidatus Entotheonella</taxon>
    </lineage>
</organism>
<evidence type="ECO:0000313" key="3">
    <source>
        <dbReference type="Proteomes" id="UP000019140"/>
    </source>
</evidence>
<gene>
    <name evidence="2" type="ORF">ETSY2_33085</name>
</gene>
<dbReference type="EMBL" id="AZHX01001413">
    <property type="protein sequence ID" value="ETX03565.1"/>
    <property type="molecule type" value="Genomic_DNA"/>
</dbReference>
<feature type="domain" description="HNH nuclease" evidence="1">
    <location>
        <begin position="5"/>
        <end position="61"/>
    </location>
</feature>
<dbReference type="InterPro" id="IPR002711">
    <property type="entry name" value="HNH"/>
</dbReference>
<dbReference type="GO" id="GO:0003676">
    <property type="term" value="F:nucleic acid binding"/>
    <property type="evidence" value="ECO:0007669"/>
    <property type="project" value="InterPro"/>
</dbReference>
<keyword evidence="3" id="KW-1185">Reference proteome</keyword>
<evidence type="ECO:0000313" key="2">
    <source>
        <dbReference type="EMBL" id="ETX03565.1"/>
    </source>
</evidence>
<proteinExistence type="predicted"/>
<dbReference type="GO" id="GO:0004519">
    <property type="term" value="F:endonuclease activity"/>
    <property type="evidence" value="ECO:0007669"/>
    <property type="project" value="InterPro"/>
</dbReference>